<reference evidence="2" key="2">
    <citation type="journal article" date="2023" name="IMA Fungus">
        <title>Comparative genomic study of the Penicillium genus elucidates a diverse pangenome and 15 lateral gene transfer events.</title>
        <authorList>
            <person name="Petersen C."/>
            <person name="Sorensen T."/>
            <person name="Nielsen M.R."/>
            <person name="Sondergaard T.E."/>
            <person name="Sorensen J.L."/>
            <person name="Fitzpatrick D.A."/>
            <person name="Frisvad J.C."/>
            <person name="Nielsen K.L."/>
        </authorList>
    </citation>
    <scope>NUCLEOTIDE SEQUENCE</scope>
    <source>
        <strain evidence="2">IBT 21917</strain>
    </source>
</reference>
<accession>A0A9W9I0T9</accession>
<dbReference type="PANTHER" id="PTHR21099">
    <property type="entry name" value="RAD201"/>
    <property type="match status" value="1"/>
</dbReference>
<feature type="compositionally biased region" description="Polar residues" evidence="1">
    <location>
        <begin position="280"/>
        <end position="300"/>
    </location>
</feature>
<feature type="compositionally biased region" description="Polar residues" evidence="1">
    <location>
        <begin position="250"/>
        <end position="264"/>
    </location>
</feature>
<keyword evidence="3" id="KW-1185">Reference proteome</keyword>
<evidence type="ECO:0008006" key="4">
    <source>
        <dbReference type="Google" id="ProtNLM"/>
    </source>
</evidence>
<gene>
    <name evidence="2" type="ORF">N7492_006444</name>
</gene>
<feature type="compositionally biased region" description="Polar residues" evidence="1">
    <location>
        <begin position="221"/>
        <end position="235"/>
    </location>
</feature>
<feature type="region of interest" description="Disordered" evidence="1">
    <location>
        <begin position="162"/>
        <end position="392"/>
    </location>
</feature>
<evidence type="ECO:0000256" key="1">
    <source>
        <dbReference type="SAM" id="MobiDB-lite"/>
    </source>
</evidence>
<dbReference type="GO" id="GO:0005634">
    <property type="term" value="C:nucleus"/>
    <property type="evidence" value="ECO:0007669"/>
    <property type="project" value="TreeGrafter"/>
</dbReference>
<comment type="caution">
    <text evidence="2">The sequence shown here is derived from an EMBL/GenBank/DDBJ whole genome shotgun (WGS) entry which is preliminary data.</text>
</comment>
<dbReference type="Proteomes" id="UP001146351">
    <property type="component" value="Unassembled WGS sequence"/>
</dbReference>
<reference evidence="2" key="1">
    <citation type="submission" date="2022-11" db="EMBL/GenBank/DDBJ databases">
        <authorList>
            <person name="Petersen C."/>
        </authorList>
    </citation>
    <scope>NUCLEOTIDE SEQUENCE</scope>
    <source>
        <strain evidence="2">IBT 21917</strain>
    </source>
</reference>
<dbReference type="PANTHER" id="PTHR21099:SF2">
    <property type="entry name" value="SI:CH211-113E8.11"/>
    <property type="match status" value="1"/>
</dbReference>
<proteinExistence type="predicted"/>
<dbReference type="CDD" id="cd23954">
    <property type="entry name" value="AMO1_CTD"/>
    <property type="match status" value="1"/>
</dbReference>
<evidence type="ECO:0000313" key="3">
    <source>
        <dbReference type="Proteomes" id="UP001146351"/>
    </source>
</evidence>
<dbReference type="OrthoDB" id="20729at2759"/>
<dbReference type="EMBL" id="JAPQKO010000005">
    <property type="protein sequence ID" value="KAJ5161052.1"/>
    <property type="molecule type" value="Genomic_DNA"/>
</dbReference>
<dbReference type="AlphaFoldDB" id="A0A9W9I0T9"/>
<organism evidence="2 3">
    <name type="scientific">Penicillium capsulatum</name>
    <dbReference type="NCBI Taxonomy" id="69766"/>
    <lineage>
        <taxon>Eukaryota</taxon>
        <taxon>Fungi</taxon>
        <taxon>Dikarya</taxon>
        <taxon>Ascomycota</taxon>
        <taxon>Pezizomycotina</taxon>
        <taxon>Eurotiomycetes</taxon>
        <taxon>Eurotiomycetidae</taxon>
        <taxon>Eurotiales</taxon>
        <taxon>Aspergillaceae</taxon>
        <taxon>Penicillium</taxon>
    </lineage>
</organism>
<evidence type="ECO:0000313" key="2">
    <source>
        <dbReference type="EMBL" id="KAJ5161052.1"/>
    </source>
</evidence>
<protein>
    <recommendedName>
        <fullName evidence="4">CCCH zinc finger domain protein</fullName>
    </recommendedName>
</protein>
<sequence>MVVCNFFQQGRCKFGGLSSIPAEALQAPRGIDLVPCQQDQADLEVYERKSPLTQPWTKRPRISLPDMKHDLTAGQGRPEWIFSAYAPRQDVPRQLFGGPQRELSMEEMRVRHYEATAAGNMPQAVQEAEALWRESVQTMEAAISDINAAAKYIADGHNEHPNRIDIVEGRTGPAQNPPTGPVTSAFGQPGGFGQTAAPAQPSAFGQPSPFGQQPAFGQPSAPAQPSPFGQPSAFGQPSGLGKPSAFGQPSLGQPSAFGQPSTLGKPSAFGQPAALGQPSPFGQASTAGQPSPFGQVSAPGQPSPFGQAGTQPSGTGAAPNAFGQPSAPGTGPFGAPSPFGGQPTGPSPSGFGQASTGGGFGQPSQSTFGQAQQPSASPFGQPSVQANAFGAPQGVPVPNVDAGPRAFIRIEDPNQLNPLPALQGETRRDPASNRIVMWKGRPVQYINEWPCYLHPQDNKTYVRINFPDGPPDAATLRDSQGKPEEYTPEIEQMYKFYLEHGFFKDGIIPAVPPKREFINFDF</sequence>
<name>A0A9W9I0T9_9EURO</name>
<feature type="compositionally biased region" description="Polar residues" evidence="1">
    <location>
        <begin position="363"/>
        <end position="386"/>
    </location>
</feature>